<evidence type="ECO:0000256" key="1">
    <source>
        <dbReference type="SAM" id="MobiDB-lite"/>
    </source>
</evidence>
<organism evidence="2 3">
    <name type="scientific">Streptomyces xantholiticus</name>
    <dbReference type="NCBI Taxonomy" id="68285"/>
    <lineage>
        <taxon>Bacteria</taxon>
        <taxon>Bacillati</taxon>
        <taxon>Actinomycetota</taxon>
        <taxon>Actinomycetes</taxon>
        <taxon>Kitasatosporales</taxon>
        <taxon>Streptomycetaceae</taxon>
        <taxon>Streptomyces</taxon>
    </lineage>
</organism>
<dbReference type="InterPro" id="IPR036396">
    <property type="entry name" value="Cyt_P450_sf"/>
</dbReference>
<feature type="compositionally biased region" description="Basic and acidic residues" evidence="1">
    <location>
        <begin position="89"/>
        <end position="100"/>
    </location>
</feature>
<feature type="region of interest" description="Disordered" evidence="1">
    <location>
        <begin position="41"/>
        <end position="71"/>
    </location>
</feature>
<dbReference type="EMBL" id="JBEPBX010000009">
    <property type="protein sequence ID" value="MER6614239.1"/>
    <property type="molecule type" value="Genomic_DNA"/>
</dbReference>
<dbReference type="Proteomes" id="UP001445472">
    <property type="component" value="Unassembled WGS sequence"/>
</dbReference>
<dbReference type="SUPFAM" id="SSF48264">
    <property type="entry name" value="Cytochrome P450"/>
    <property type="match status" value="1"/>
</dbReference>
<comment type="caution">
    <text evidence="2">The sequence shown here is derived from an EMBL/GenBank/DDBJ whole genome shotgun (WGS) entry which is preliminary data.</text>
</comment>
<dbReference type="RefSeq" id="WP_351976129.1">
    <property type="nucleotide sequence ID" value="NZ_JBEPBX010000009.1"/>
</dbReference>
<evidence type="ECO:0000313" key="3">
    <source>
        <dbReference type="Proteomes" id="UP001445472"/>
    </source>
</evidence>
<keyword evidence="3" id="KW-1185">Reference proteome</keyword>
<dbReference type="Gene3D" id="1.10.630.10">
    <property type="entry name" value="Cytochrome P450"/>
    <property type="match status" value="1"/>
</dbReference>
<name>A0ABV1UTX2_9ACTN</name>
<sequence>MTESCGGREGRRCRGSLTTTALIGTMLPHLMRDRRPWELVRDDPQRSCGGGRTPRHRRPGLPRTPIRPVTLAGNQLPAGATALVAYGSADRDERSHDRPGVLDVTGRCHGVMRPSTTARTAARAPNPQGNS</sequence>
<feature type="region of interest" description="Disordered" evidence="1">
    <location>
        <begin position="88"/>
        <end position="108"/>
    </location>
</feature>
<reference evidence="2 3" key="1">
    <citation type="submission" date="2024-06" db="EMBL/GenBank/DDBJ databases">
        <title>The Natural Products Discovery Center: Release of the First 8490 Sequenced Strains for Exploring Actinobacteria Biosynthetic Diversity.</title>
        <authorList>
            <person name="Kalkreuter E."/>
            <person name="Kautsar S.A."/>
            <person name="Yang D."/>
            <person name="Bader C.D."/>
            <person name="Teijaro C.N."/>
            <person name="Fluegel L."/>
            <person name="Davis C.M."/>
            <person name="Simpson J.R."/>
            <person name="Lauterbach L."/>
            <person name="Steele A.D."/>
            <person name="Gui C."/>
            <person name="Meng S."/>
            <person name="Li G."/>
            <person name="Viehrig K."/>
            <person name="Ye F."/>
            <person name="Su P."/>
            <person name="Kiefer A.F."/>
            <person name="Nichols A."/>
            <person name="Cepeda A.J."/>
            <person name="Yan W."/>
            <person name="Fan B."/>
            <person name="Jiang Y."/>
            <person name="Adhikari A."/>
            <person name="Zheng C.-J."/>
            <person name="Schuster L."/>
            <person name="Cowan T.M."/>
            <person name="Smanski M.J."/>
            <person name="Chevrette M.G."/>
            <person name="De Carvalho L.P.S."/>
            <person name="Shen B."/>
        </authorList>
    </citation>
    <scope>NUCLEOTIDE SEQUENCE [LARGE SCALE GENOMIC DNA]</scope>
    <source>
        <strain evidence="2 3">NPDC000837</strain>
    </source>
</reference>
<gene>
    <name evidence="2" type="ORF">ABT276_12850</name>
</gene>
<protein>
    <submittedName>
        <fullName evidence="2">Uncharacterized protein</fullName>
    </submittedName>
</protein>
<accession>A0ABV1UTX2</accession>
<proteinExistence type="predicted"/>
<evidence type="ECO:0000313" key="2">
    <source>
        <dbReference type="EMBL" id="MER6614239.1"/>
    </source>
</evidence>